<dbReference type="Proteomes" id="UP001314263">
    <property type="component" value="Unassembled WGS sequence"/>
</dbReference>
<dbReference type="EC" id="2.1.1.354" evidence="2"/>
<evidence type="ECO:0000256" key="11">
    <source>
        <dbReference type="SAM" id="MobiDB-lite"/>
    </source>
</evidence>
<evidence type="ECO:0000256" key="6">
    <source>
        <dbReference type="ARBA" id="ARBA00022853"/>
    </source>
</evidence>
<organism evidence="14 15">
    <name type="scientific">Coccomyxa viridis</name>
    <dbReference type="NCBI Taxonomy" id="1274662"/>
    <lineage>
        <taxon>Eukaryota</taxon>
        <taxon>Viridiplantae</taxon>
        <taxon>Chlorophyta</taxon>
        <taxon>core chlorophytes</taxon>
        <taxon>Trebouxiophyceae</taxon>
        <taxon>Trebouxiophyceae incertae sedis</taxon>
        <taxon>Coccomyxaceae</taxon>
        <taxon>Coccomyxa</taxon>
    </lineage>
</organism>
<dbReference type="EMBL" id="CAUYUE010000013">
    <property type="protein sequence ID" value="CAK0785743.1"/>
    <property type="molecule type" value="Genomic_DNA"/>
</dbReference>
<gene>
    <name evidence="14" type="ORF">CVIRNUC_008954</name>
</gene>
<evidence type="ECO:0000256" key="1">
    <source>
        <dbReference type="ARBA" id="ARBA00004123"/>
    </source>
</evidence>
<feature type="compositionally biased region" description="Polar residues" evidence="11">
    <location>
        <begin position="614"/>
        <end position="634"/>
    </location>
</feature>
<name>A0AAV1IIH5_9CHLO</name>
<feature type="compositionally biased region" description="Pro residues" evidence="11">
    <location>
        <begin position="1097"/>
        <end position="1112"/>
    </location>
</feature>
<evidence type="ECO:0000256" key="10">
    <source>
        <dbReference type="ARBA" id="ARBA00049129"/>
    </source>
</evidence>
<reference evidence="14 15" key="1">
    <citation type="submission" date="2023-10" db="EMBL/GenBank/DDBJ databases">
        <authorList>
            <person name="Maclean D."/>
            <person name="Macfadyen A."/>
        </authorList>
    </citation>
    <scope>NUCLEOTIDE SEQUENCE [LARGE SCALE GENOMIC DNA]</scope>
</reference>
<feature type="region of interest" description="Disordered" evidence="11">
    <location>
        <begin position="565"/>
        <end position="599"/>
    </location>
</feature>
<comment type="catalytic activity">
    <reaction evidence="8">
        <text>L-lysyl(4)-[histone H3] + 3 S-adenosyl-L-methionine = N(6),N(6),N(6)-trimethyl-L-lysyl(4)-[histone H3] + 3 S-adenosyl-L-homocysteine + 3 H(+)</text>
        <dbReference type="Rhea" id="RHEA:60260"/>
        <dbReference type="Rhea" id="RHEA-COMP:15537"/>
        <dbReference type="Rhea" id="RHEA-COMP:15547"/>
        <dbReference type="ChEBI" id="CHEBI:15378"/>
        <dbReference type="ChEBI" id="CHEBI:29969"/>
        <dbReference type="ChEBI" id="CHEBI:57856"/>
        <dbReference type="ChEBI" id="CHEBI:59789"/>
        <dbReference type="ChEBI" id="CHEBI:61961"/>
        <dbReference type="EC" id="2.1.1.354"/>
    </reaction>
</comment>
<feature type="compositionally biased region" description="Low complexity" evidence="11">
    <location>
        <begin position="780"/>
        <end position="811"/>
    </location>
</feature>
<dbReference type="PROSITE" id="PS50868">
    <property type="entry name" value="POST_SET"/>
    <property type="match status" value="1"/>
</dbReference>
<feature type="compositionally biased region" description="Polar residues" evidence="11">
    <location>
        <begin position="656"/>
        <end position="671"/>
    </location>
</feature>
<keyword evidence="3" id="KW-0489">Methyltransferase</keyword>
<proteinExistence type="predicted"/>
<dbReference type="SMART" id="SM00317">
    <property type="entry name" value="SET"/>
    <property type="match status" value="1"/>
</dbReference>
<protein>
    <recommendedName>
        <fullName evidence="2">[histone H3]-lysine(4) N-trimethyltransferase</fullName>
        <ecNumber evidence="2">2.1.1.354</ecNumber>
    </recommendedName>
</protein>
<evidence type="ECO:0000313" key="15">
    <source>
        <dbReference type="Proteomes" id="UP001314263"/>
    </source>
</evidence>
<dbReference type="GO" id="GO:0048188">
    <property type="term" value="C:Set1C/COMPASS complex"/>
    <property type="evidence" value="ECO:0007669"/>
    <property type="project" value="TreeGrafter"/>
</dbReference>
<dbReference type="InterPro" id="IPR003616">
    <property type="entry name" value="Post-SET_dom"/>
</dbReference>
<feature type="compositionally biased region" description="Low complexity" evidence="11">
    <location>
        <begin position="479"/>
        <end position="488"/>
    </location>
</feature>
<feature type="region of interest" description="Disordered" evidence="11">
    <location>
        <begin position="684"/>
        <end position="717"/>
    </location>
</feature>
<keyword evidence="4" id="KW-0808">Transferase</keyword>
<feature type="domain" description="Post-SET" evidence="13">
    <location>
        <begin position="1348"/>
        <end position="1364"/>
    </location>
</feature>
<feature type="region of interest" description="Disordered" evidence="11">
    <location>
        <begin position="613"/>
        <end position="671"/>
    </location>
</feature>
<dbReference type="PANTHER" id="PTHR45814:SF2">
    <property type="entry name" value="HISTONE-LYSINE N-METHYLTRANSFERASE SETD1"/>
    <property type="match status" value="1"/>
</dbReference>
<dbReference type="SUPFAM" id="SSF82199">
    <property type="entry name" value="SET domain"/>
    <property type="match status" value="1"/>
</dbReference>
<evidence type="ECO:0000259" key="13">
    <source>
        <dbReference type="PROSITE" id="PS50868"/>
    </source>
</evidence>
<keyword evidence="5" id="KW-0949">S-adenosyl-L-methionine</keyword>
<dbReference type="GO" id="GO:0032259">
    <property type="term" value="P:methylation"/>
    <property type="evidence" value="ECO:0007669"/>
    <property type="project" value="UniProtKB-KW"/>
</dbReference>
<feature type="domain" description="SET" evidence="12">
    <location>
        <begin position="1227"/>
        <end position="1340"/>
    </location>
</feature>
<comment type="catalytic activity">
    <reaction evidence="10">
        <text>N(6),N(6)-dimethyl-L-lysyl(4)-[histone H3] + S-adenosyl-L-methionine = N(6),N(6),N(6)-trimethyl-L-lysyl(4)-[histone H3] + S-adenosyl-L-homocysteine + H(+)</text>
        <dbReference type="Rhea" id="RHEA:60272"/>
        <dbReference type="Rhea" id="RHEA-COMP:15537"/>
        <dbReference type="Rhea" id="RHEA-COMP:15540"/>
        <dbReference type="ChEBI" id="CHEBI:15378"/>
        <dbReference type="ChEBI" id="CHEBI:57856"/>
        <dbReference type="ChEBI" id="CHEBI:59789"/>
        <dbReference type="ChEBI" id="CHEBI:61961"/>
        <dbReference type="ChEBI" id="CHEBI:61976"/>
    </reaction>
</comment>
<evidence type="ECO:0000256" key="2">
    <source>
        <dbReference type="ARBA" id="ARBA00012182"/>
    </source>
</evidence>
<dbReference type="Pfam" id="PF00856">
    <property type="entry name" value="SET"/>
    <property type="match status" value="1"/>
</dbReference>
<evidence type="ECO:0000256" key="7">
    <source>
        <dbReference type="ARBA" id="ARBA00023242"/>
    </source>
</evidence>
<dbReference type="PROSITE" id="PS50280">
    <property type="entry name" value="SET"/>
    <property type="match status" value="1"/>
</dbReference>
<keyword evidence="15" id="KW-1185">Reference proteome</keyword>
<dbReference type="InterPro" id="IPR046341">
    <property type="entry name" value="SET_dom_sf"/>
</dbReference>
<dbReference type="InterPro" id="IPR001214">
    <property type="entry name" value="SET_dom"/>
</dbReference>
<evidence type="ECO:0000313" key="14">
    <source>
        <dbReference type="EMBL" id="CAK0785743.1"/>
    </source>
</evidence>
<feature type="region of interest" description="Disordered" evidence="11">
    <location>
        <begin position="1084"/>
        <end position="1128"/>
    </location>
</feature>
<comment type="subcellular location">
    <subcellularLocation>
        <location evidence="1">Nucleus</location>
    </subcellularLocation>
</comment>
<evidence type="ECO:0000259" key="12">
    <source>
        <dbReference type="PROSITE" id="PS50280"/>
    </source>
</evidence>
<feature type="region of interest" description="Disordered" evidence="11">
    <location>
        <begin position="479"/>
        <end position="543"/>
    </location>
</feature>
<dbReference type="GO" id="GO:0140999">
    <property type="term" value="F:histone H3K4 trimethyltransferase activity"/>
    <property type="evidence" value="ECO:0007669"/>
    <property type="project" value="UniProtKB-EC"/>
</dbReference>
<evidence type="ECO:0000256" key="5">
    <source>
        <dbReference type="ARBA" id="ARBA00022691"/>
    </source>
</evidence>
<feature type="region of interest" description="Disordered" evidence="11">
    <location>
        <begin position="772"/>
        <end position="811"/>
    </location>
</feature>
<dbReference type="InterPro" id="IPR044570">
    <property type="entry name" value="Set1-like"/>
</dbReference>
<dbReference type="Gene3D" id="2.170.270.10">
    <property type="entry name" value="SET domain"/>
    <property type="match status" value="1"/>
</dbReference>
<evidence type="ECO:0000256" key="3">
    <source>
        <dbReference type="ARBA" id="ARBA00022603"/>
    </source>
</evidence>
<evidence type="ECO:0000256" key="4">
    <source>
        <dbReference type="ARBA" id="ARBA00022679"/>
    </source>
</evidence>
<feature type="region of interest" description="Disordered" evidence="11">
    <location>
        <begin position="437"/>
        <end position="464"/>
    </location>
</feature>
<feature type="compositionally biased region" description="Low complexity" evidence="11">
    <location>
        <begin position="444"/>
        <end position="461"/>
    </location>
</feature>
<evidence type="ECO:0000256" key="9">
    <source>
        <dbReference type="ARBA" id="ARBA00047583"/>
    </source>
</evidence>
<keyword evidence="6" id="KW-0156">Chromatin regulator</keyword>
<dbReference type="CDD" id="cd10518">
    <property type="entry name" value="SET_SETD1-like"/>
    <property type="match status" value="1"/>
</dbReference>
<keyword evidence="7" id="KW-0539">Nucleus</keyword>
<comment type="caution">
    <text evidence="14">The sequence shown here is derived from an EMBL/GenBank/DDBJ whole genome shotgun (WGS) entry which is preliminary data.</text>
</comment>
<feature type="compositionally biased region" description="Polar residues" evidence="11">
    <location>
        <begin position="490"/>
        <end position="499"/>
    </location>
</feature>
<feature type="compositionally biased region" description="Low complexity" evidence="11">
    <location>
        <begin position="1113"/>
        <end position="1122"/>
    </location>
</feature>
<accession>A0AAV1IIH5</accession>
<sequence length="1364" mass="144471">MKVDEGTLRETATYLEDVSAAYERASKAYRAALQRSMDAKDHQEAMSNHFCDLPKSHPELGAIWCHQLSDGRREGPKALPHLYVAALDLGPEVTLETQISRDGFQTWLSVREAVAQHPITQQSFLRMTAAFSAEGQAQKAEKAARVARQRSIYLLCQVRALLACMKIAEQTWTQSNFQLAHLTLEQIRSMVMNAPHTGRQAFRASTNGRAEQTAEHIVLEYECLTAMQRLCHSLMGCLETATGAFPEPADLRCWRRSGTPNRHLDEKALLSARGIMKELAGRGLTHQHRLAHCSSPGDSVHVVAVHGACERLSAELRELGRDPVLPTRSQIAAAQAMLEERLARDIKKEYRESVLGARVMDVLQQAPLRRARMQAAPPQQVTAASAAKHASTAGFHCRASPSSAACASSEAAKRAAVQTHLNGHSQAELRQGEDLADNSAAPGRADQPHAAAPAAAGQTRAAAERRRVPLMGCPREALKAAGAQPAAAQKETQGKSSTKGGHISLQGVLLPSSSVCRAESSEGKGAVQAPEGDEQQWNSSGRRVHVPHRGELANGIGEAHVCNHRDRQRPASGSAAQRGSEVASQRAKRGAGSCPEPLAKRSKCQEAFTLPDYGSSSSCTQDSASLTPEQSAQSKAGVGSAEHMSAQKAHPPGSAASPQPANFTPGPSNVGQALQAAATPDLPLAEPLHRPHSQQAAAKGLEKAHAAAQLPSTGAGTDEDTVMAEACHAPTPLKAKVALVHCLGAPTADSLGAGAAAAPDDTMASRFTVQKPLSPGLADSQSPVAVSSAAARQPIAKGPGPASAAPEQGAAPAMEDVPLLSAASAAPAAELETAAALEDALELSGADPEVAMALEGSPFRPARGPSADTEALVSAADIEADAAAAAATAGQQPGGAADQQCLQESAHMGFAAHPAFTTDSSDAIPQEPIVVALRSDGTQICVTGVTPREWQAVHAELGALLSTLEVGVSMVPVSEVQLRQQQALPSHGVTGGNKQPKRLVVDLRTGAVLPALQFGGKASQADSLRHQHALEGQAYGAQLEDSCGDSEERVVLPEKPALPKEPTLPEKPMSRRAAREIEELMDSMQETAPSRQRRPPAQMPPALPAMPRPSKAPKPLAKAGKPSVPAAKPLVKGSAPACQAIGKALIASKAGKTARKQEALGEACKREEFVCSRMLAVDKVSKRSMPVAKKAKRALSAAEEAPVQGRTAKRRLERSDEVVNWRKLKGKAVKLTRSNVHSWGLSAAEPIQAEQFVIEYTGELIRLSVNAVRERKDADSDYRFRVDDQWVVDATTKGGLARFINHCCDPNCYTKIVTVAGAKRILIYSKHFIPIGKELSYDYKFETTPGEIPIPCTCEAKSCRGRLN</sequence>
<comment type="catalytic activity">
    <reaction evidence="9">
        <text>N(6)-methyl-L-lysyl(4)-[histone H3] + S-adenosyl-L-methionine = N(6),N(6)-dimethyl-L-lysyl(4)-[histone H3] + S-adenosyl-L-homocysteine + H(+)</text>
        <dbReference type="Rhea" id="RHEA:60268"/>
        <dbReference type="Rhea" id="RHEA-COMP:15540"/>
        <dbReference type="Rhea" id="RHEA-COMP:15543"/>
        <dbReference type="ChEBI" id="CHEBI:15378"/>
        <dbReference type="ChEBI" id="CHEBI:57856"/>
        <dbReference type="ChEBI" id="CHEBI:59789"/>
        <dbReference type="ChEBI" id="CHEBI:61929"/>
        <dbReference type="ChEBI" id="CHEBI:61976"/>
    </reaction>
</comment>
<dbReference type="PANTHER" id="PTHR45814">
    <property type="entry name" value="HISTONE-LYSINE N-METHYLTRANSFERASE SETD1"/>
    <property type="match status" value="1"/>
</dbReference>
<evidence type="ECO:0000256" key="8">
    <source>
        <dbReference type="ARBA" id="ARBA00047571"/>
    </source>
</evidence>